<reference evidence="2 3" key="1">
    <citation type="journal article" date="2015" name="Genome Biol. Evol.">
        <title>Phylogenomic analyses indicate that early fungi evolved digesting cell walls of algal ancestors of land plants.</title>
        <authorList>
            <person name="Chang Y."/>
            <person name="Wang S."/>
            <person name="Sekimoto S."/>
            <person name="Aerts A.L."/>
            <person name="Choi C."/>
            <person name="Clum A."/>
            <person name="LaButti K.M."/>
            <person name="Lindquist E.A."/>
            <person name="Yee Ngan C."/>
            <person name="Ohm R.A."/>
            <person name="Salamov A.A."/>
            <person name="Grigoriev I.V."/>
            <person name="Spatafora J.W."/>
            <person name="Berbee M.L."/>
        </authorList>
    </citation>
    <scope>NUCLEOTIDE SEQUENCE [LARGE SCALE GENOMIC DNA]</scope>
    <source>
        <strain evidence="2 3">JEL478</strain>
    </source>
</reference>
<proteinExistence type="predicted"/>
<feature type="compositionally biased region" description="Low complexity" evidence="1">
    <location>
        <begin position="52"/>
        <end position="66"/>
    </location>
</feature>
<dbReference type="EMBL" id="KQ965836">
    <property type="protein sequence ID" value="KXS10166.1"/>
    <property type="molecule type" value="Genomic_DNA"/>
</dbReference>
<sequence>MEAALSIPARNAYLPPIQDFPFESLLSLFNIPLILGVATSPTPSPNSSCMDSESTFSGSLSPSPSL</sequence>
<feature type="region of interest" description="Disordered" evidence="1">
    <location>
        <begin position="41"/>
        <end position="66"/>
    </location>
</feature>
<evidence type="ECO:0000256" key="1">
    <source>
        <dbReference type="SAM" id="MobiDB-lite"/>
    </source>
</evidence>
<feature type="compositionally biased region" description="Polar residues" evidence="1">
    <location>
        <begin position="41"/>
        <end position="51"/>
    </location>
</feature>
<name>A0A139A057_GONPJ</name>
<gene>
    <name evidence="2" type="ORF">M427DRAFT_62900</name>
</gene>
<dbReference type="AlphaFoldDB" id="A0A139A057"/>
<keyword evidence="3" id="KW-1185">Reference proteome</keyword>
<evidence type="ECO:0000313" key="3">
    <source>
        <dbReference type="Proteomes" id="UP000070544"/>
    </source>
</evidence>
<protein>
    <submittedName>
        <fullName evidence="2">Uncharacterized protein</fullName>
    </submittedName>
</protein>
<evidence type="ECO:0000313" key="2">
    <source>
        <dbReference type="EMBL" id="KXS10166.1"/>
    </source>
</evidence>
<dbReference type="Proteomes" id="UP000070544">
    <property type="component" value="Unassembled WGS sequence"/>
</dbReference>
<organism evidence="2 3">
    <name type="scientific">Gonapodya prolifera (strain JEL478)</name>
    <name type="common">Monoblepharis prolifera</name>
    <dbReference type="NCBI Taxonomy" id="1344416"/>
    <lineage>
        <taxon>Eukaryota</taxon>
        <taxon>Fungi</taxon>
        <taxon>Fungi incertae sedis</taxon>
        <taxon>Chytridiomycota</taxon>
        <taxon>Chytridiomycota incertae sedis</taxon>
        <taxon>Monoblepharidomycetes</taxon>
        <taxon>Monoblepharidales</taxon>
        <taxon>Gonapodyaceae</taxon>
        <taxon>Gonapodya</taxon>
    </lineage>
</organism>
<accession>A0A139A057</accession>